<accession>A0A327MMH6</accession>
<evidence type="ECO:0000313" key="2">
    <source>
        <dbReference type="Proteomes" id="UP000249493"/>
    </source>
</evidence>
<comment type="caution">
    <text evidence="1">The sequence shown here is derived from an EMBL/GenBank/DDBJ whole genome shotgun (WGS) entry which is preliminary data.</text>
</comment>
<proteinExistence type="predicted"/>
<protein>
    <submittedName>
        <fullName evidence="1">Uncharacterized protein</fullName>
    </submittedName>
</protein>
<reference evidence="1 2" key="1">
    <citation type="submission" date="2018-06" db="EMBL/GenBank/DDBJ databases">
        <authorList>
            <person name="Zhirakovskaya E."/>
        </authorList>
    </citation>
    <scope>NUCLEOTIDE SEQUENCE [LARGE SCALE GENOMIC DNA]</scope>
    <source>
        <strain evidence="1 2">LY3</strain>
    </source>
</reference>
<dbReference type="AlphaFoldDB" id="A0A327MMH6"/>
<gene>
    <name evidence="1" type="ORF">DOZ80_29030</name>
</gene>
<sequence length="60" mass="6887">MNVKGRFRDGDLFCWLFNEVLRRCMDADLVVMWLGASQRRRSTCALATNVKRSKCDSAST</sequence>
<name>A0A327MMH6_PSEFL</name>
<dbReference type="EMBL" id="QLIN01000019">
    <property type="protein sequence ID" value="RAI63144.1"/>
    <property type="molecule type" value="Genomic_DNA"/>
</dbReference>
<evidence type="ECO:0000313" key="1">
    <source>
        <dbReference type="EMBL" id="RAI63144.1"/>
    </source>
</evidence>
<organism evidence="1 2">
    <name type="scientific">Pseudomonas fluorescens</name>
    <dbReference type="NCBI Taxonomy" id="294"/>
    <lineage>
        <taxon>Bacteria</taxon>
        <taxon>Pseudomonadati</taxon>
        <taxon>Pseudomonadota</taxon>
        <taxon>Gammaproteobacteria</taxon>
        <taxon>Pseudomonadales</taxon>
        <taxon>Pseudomonadaceae</taxon>
        <taxon>Pseudomonas</taxon>
    </lineage>
</organism>
<dbReference type="Proteomes" id="UP000249493">
    <property type="component" value="Unassembled WGS sequence"/>
</dbReference>